<comment type="PTM">
    <text evidence="7 9">One or more lysine residues are methylated.</text>
</comment>
<dbReference type="SUPFAM" id="SSF46906">
    <property type="entry name" value="Ribosomal protein L11, C-terminal domain"/>
    <property type="match status" value="1"/>
</dbReference>
<comment type="similarity">
    <text evidence="1 7 8">Belongs to the universal ribosomal protein uL11 family.</text>
</comment>
<dbReference type="AlphaFoldDB" id="L1QHX0"/>
<dbReference type="InterPro" id="IPR000911">
    <property type="entry name" value="Ribosomal_uL11"/>
</dbReference>
<dbReference type="InterPro" id="IPR036769">
    <property type="entry name" value="Ribosomal_uL11_C_sf"/>
</dbReference>
<evidence type="ECO:0000259" key="10">
    <source>
        <dbReference type="Pfam" id="PF00298"/>
    </source>
</evidence>
<keyword evidence="6 7" id="KW-0687">Ribonucleoprotein</keyword>
<keyword evidence="3 7" id="KW-0699">rRNA-binding</keyword>
<dbReference type="GO" id="GO:0070180">
    <property type="term" value="F:large ribosomal subunit rRNA binding"/>
    <property type="evidence" value="ECO:0007669"/>
    <property type="project" value="UniProtKB-UniRule"/>
</dbReference>
<dbReference type="Gene3D" id="3.30.1550.10">
    <property type="entry name" value="Ribosomal protein L11/L12, N-terminal domain"/>
    <property type="match status" value="1"/>
</dbReference>
<feature type="domain" description="Large ribosomal subunit protein uL11 C-terminal" evidence="10">
    <location>
        <begin position="71"/>
        <end position="131"/>
    </location>
</feature>
<evidence type="ECO:0000256" key="3">
    <source>
        <dbReference type="ARBA" id="ARBA00022730"/>
    </source>
</evidence>
<proteinExistence type="inferred from homology"/>
<dbReference type="SUPFAM" id="SSF54747">
    <property type="entry name" value="Ribosomal L11/L12e N-terminal domain"/>
    <property type="match status" value="1"/>
</dbReference>
<dbReference type="PANTHER" id="PTHR11661:SF1">
    <property type="entry name" value="LARGE RIBOSOMAL SUBUNIT PROTEIN UL11M"/>
    <property type="match status" value="1"/>
</dbReference>
<dbReference type="NCBIfam" id="TIGR01632">
    <property type="entry name" value="L11_bact"/>
    <property type="match status" value="1"/>
</dbReference>
<organism evidence="12 13">
    <name type="scientific">Clostridium celatum DSM 1785</name>
    <dbReference type="NCBI Taxonomy" id="545697"/>
    <lineage>
        <taxon>Bacteria</taxon>
        <taxon>Bacillati</taxon>
        <taxon>Bacillota</taxon>
        <taxon>Clostridia</taxon>
        <taxon>Eubacteriales</taxon>
        <taxon>Clostridiaceae</taxon>
        <taxon>Clostridium</taxon>
    </lineage>
</organism>
<reference evidence="12 13" key="1">
    <citation type="submission" date="2012-05" db="EMBL/GenBank/DDBJ databases">
        <authorList>
            <person name="Weinstock G."/>
            <person name="Sodergren E."/>
            <person name="Lobos E.A."/>
            <person name="Fulton L."/>
            <person name="Fulton R."/>
            <person name="Courtney L."/>
            <person name="Fronick C."/>
            <person name="O'Laughlin M."/>
            <person name="Godfrey J."/>
            <person name="Wilson R.M."/>
            <person name="Miner T."/>
            <person name="Farmer C."/>
            <person name="Delehaunty K."/>
            <person name="Cordes M."/>
            <person name="Minx P."/>
            <person name="Tomlinson C."/>
            <person name="Chen J."/>
            <person name="Wollam A."/>
            <person name="Pepin K.H."/>
            <person name="Bhonagiri V."/>
            <person name="Zhang X."/>
            <person name="Suruliraj S."/>
            <person name="Warren W."/>
            <person name="Mitreva M."/>
            <person name="Mardis E.R."/>
            <person name="Wilson R.K."/>
        </authorList>
    </citation>
    <scope>NUCLEOTIDE SEQUENCE [LARGE SCALE GENOMIC DNA]</scope>
    <source>
        <strain evidence="12 13">DSM 1785</strain>
    </source>
</reference>
<name>L1QHX0_9CLOT</name>
<keyword evidence="2 7" id="KW-0488">Methylation</keyword>
<dbReference type="InterPro" id="IPR006519">
    <property type="entry name" value="Ribosomal_uL11_bac-typ"/>
</dbReference>
<dbReference type="HOGENOM" id="CLU_074237_2_1_9"/>
<dbReference type="InterPro" id="IPR020783">
    <property type="entry name" value="Ribosomal_uL11_C"/>
</dbReference>
<dbReference type="EMBL" id="AMEZ01000040">
    <property type="protein sequence ID" value="EKY27265.1"/>
    <property type="molecule type" value="Genomic_DNA"/>
</dbReference>
<dbReference type="Proteomes" id="UP000010420">
    <property type="component" value="Unassembled WGS sequence"/>
</dbReference>
<evidence type="ECO:0000256" key="4">
    <source>
        <dbReference type="ARBA" id="ARBA00022884"/>
    </source>
</evidence>
<comment type="subunit">
    <text evidence="7">Part of the ribosomal stalk of the 50S ribosomal subunit. Interacts with L10 and the large rRNA to form the base of the stalk. L10 forms an elongated spine to which L12 dimers bind in a sequential fashion forming a multimeric L10(L12)X complex.</text>
</comment>
<evidence type="ECO:0000256" key="9">
    <source>
        <dbReference type="RuleBase" id="RU003979"/>
    </source>
</evidence>
<dbReference type="FunFam" id="3.30.1550.10:FF:000001">
    <property type="entry name" value="50S ribosomal protein L11"/>
    <property type="match status" value="1"/>
</dbReference>
<dbReference type="InterPro" id="IPR036796">
    <property type="entry name" value="Ribosomal_uL11_N_sf"/>
</dbReference>
<dbReference type="CDD" id="cd00349">
    <property type="entry name" value="Ribosomal_L11"/>
    <property type="match status" value="1"/>
</dbReference>
<sequence>MAKKVTGMIKLQLPAGKATPAPPVGPALGQHGVNIMGFCKEFNAKTANQAGLIIPVVITVYQDRSFSFILKTPPAAVLIKKELGLESGSGVPNRTKVGTLTKDQVRKIAELKMPDLNAASIETAMSMIEGTKKYGCYYSRVILIFLKKWEVKTAKTTKEALQWERNMLKVQN</sequence>
<comment type="caution">
    <text evidence="12">The sequence shown here is derived from an EMBL/GenBank/DDBJ whole genome shotgun (WGS) entry which is preliminary data.</text>
</comment>
<dbReference type="PATRIC" id="fig|545697.3.peg.1455"/>
<dbReference type="Gene3D" id="1.10.10.250">
    <property type="entry name" value="Ribosomal protein L11, C-terminal domain"/>
    <property type="match status" value="1"/>
</dbReference>
<evidence type="ECO:0000256" key="7">
    <source>
        <dbReference type="HAMAP-Rule" id="MF_00736"/>
    </source>
</evidence>
<evidence type="ECO:0000256" key="5">
    <source>
        <dbReference type="ARBA" id="ARBA00022980"/>
    </source>
</evidence>
<keyword evidence="4 7" id="KW-0694">RNA-binding</keyword>
<dbReference type="InterPro" id="IPR020784">
    <property type="entry name" value="Ribosomal_uL11_N"/>
</dbReference>
<evidence type="ECO:0000313" key="13">
    <source>
        <dbReference type="Proteomes" id="UP000010420"/>
    </source>
</evidence>
<dbReference type="Pfam" id="PF00298">
    <property type="entry name" value="Ribosomal_L11"/>
    <property type="match status" value="1"/>
</dbReference>
<evidence type="ECO:0000256" key="8">
    <source>
        <dbReference type="RuleBase" id="RU003978"/>
    </source>
</evidence>
<dbReference type="GO" id="GO:0003735">
    <property type="term" value="F:structural constituent of ribosome"/>
    <property type="evidence" value="ECO:0007669"/>
    <property type="project" value="InterPro"/>
</dbReference>
<dbReference type="HAMAP" id="MF_00736">
    <property type="entry name" value="Ribosomal_uL11"/>
    <property type="match status" value="1"/>
</dbReference>
<evidence type="ECO:0000256" key="2">
    <source>
        <dbReference type="ARBA" id="ARBA00022481"/>
    </source>
</evidence>
<dbReference type="STRING" id="545697.HMPREF0216_01477"/>
<dbReference type="PANTHER" id="PTHR11661">
    <property type="entry name" value="60S RIBOSOMAL PROTEIN L12"/>
    <property type="match status" value="1"/>
</dbReference>
<feature type="domain" description="Large ribosomal subunit protein uL11 N-terminal" evidence="11">
    <location>
        <begin position="9"/>
        <end position="66"/>
    </location>
</feature>
<evidence type="ECO:0000256" key="1">
    <source>
        <dbReference type="ARBA" id="ARBA00010537"/>
    </source>
</evidence>
<protein>
    <recommendedName>
        <fullName evidence="7">Large ribosomal subunit protein uL11</fullName>
    </recommendedName>
</protein>
<gene>
    <name evidence="7" type="primary">rplK</name>
    <name evidence="12" type="ORF">HMPREF0216_01477</name>
</gene>
<accession>L1QHX0</accession>
<keyword evidence="13" id="KW-1185">Reference proteome</keyword>
<evidence type="ECO:0000259" key="11">
    <source>
        <dbReference type="Pfam" id="PF03946"/>
    </source>
</evidence>
<keyword evidence="5 7" id="KW-0689">Ribosomal protein</keyword>
<evidence type="ECO:0000313" key="12">
    <source>
        <dbReference type="EMBL" id="EKY27265.1"/>
    </source>
</evidence>
<dbReference type="SMART" id="SM00649">
    <property type="entry name" value="RL11"/>
    <property type="match status" value="1"/>
</dbReference>
<dbReference type="Pfam" id="PF03946">
    <property type="entry name" value="Ribosomal_L11_N"/>
    <property type="match status" value="1"/>
</dbReference>
<dbReference type="GO" id="GO:0022625">
    <property type="term" value="C:cytosolic large ribosomal subunit"/>
    <property type="evidence" value="ECO:0007669"/>
    <property type="project" value="TreeGrafter"/>
</dbReference>
<evidence type="ECO:0000256" key="6">
    <source>
        <dbReference type="ARBA" id="ARBA00023274"/>
    </source>
</evidence>
<comment type="function">
    <text evidence="7 9">Forms part of the ribosomal stalk which helps the ribosome interact with GTP-bound translation factors.</text>
</comment>
<dbReference type="GO" id="GO:0006412">
    <property type="term" value="P:translation"/>
    <property type="evidence" value="ECO:0007669"/>
    <property type="project" value="UniProtKB-UniRule"/>
</dbReference>
<dbReference type="eggNOG" id="COG0080">
    <property type="taxonomic scope" value="Bacteria"/>
</dbReference>